<feature type="compositionally biased region" description="Low complexity" evidence="1">
    <location>
        <begin position="25"/>
        <end position="40"/>
    </location>
</feature>
<keyword evidence="3" id="KW-1185">Reference proteome</keyword>
<accession>A0ABV8J749</accession>
<dbReference type="RefSeq" id="WP_378073291.1">
    <property type="nucleotide sequence ID" value="NZ_JBHSBL010000035.1"/>
</dbReference>
<evidence type="ECO:0000256" key="1">
    <source>
        <dbReference type="SAM" id="MobiDB-lite"/>
    </source>
</evidence>
<proteinExistence type="predicted"/>
<reference evidence="3" key="1">
    <citation type="journal article" date="2019" name="Int. J. Syst. Evol. Microbiol.">
        <title>The Global Catalogue of Microorganisms (GCM) 10K type strain sequencing project: providing services to taxonomists for standard genome sequencing and annotation.</title>
        <authorList>
            <consortium name="The Broad Institute Genomics Platform"/>
            <consortium name="The Broad Institute Genome Sequencing Center for Infectious Disease"/>
            <person name="Wu L."/>
            <person name="Ma J."/>
        </authorList>
    </citation>
    <scope>NUCLEOTIDE SEQUENCE [LARGE SCALE GENOMIC DNA]</scope>
    <source>
        <strain evidence="3">TBRC 5832</strain>
    </source>
</reference>
<sequence>MSDRGQNSPSSATPAEDALARTEEPAPASPADIDSPSVSSREIPASQTVAADHAPTSPTVAADEIPAGVPFELSATDDGDAAFSLTGSEEDPQESPPPRTARTVVLTSLLLVSLAGASALGWFGYQVNEQRQTTLSTPSKIGELTLDDSEQATSTADYLQSALAAEIALDKAVGAVYTSSDDRSVLFFGGTTLLWSPEKDLDTSFDLVADDQGAVSGLREVEAGDFGGVMKCGVSRSDDGDMTVCGWADHGSIALALFPSRTETEAAPLMRELRAAVQTRS</sequence>
<organism evidence="2 3">
    <name type="scientific">Actinoplanes subglobosus</name>
    <dbReference type="NCBI Taxonomy" id="1547892"/>
    <lineage>
        <taxon>Bacteria</taxon>
        <taxon>Bacillati</taxon>
        <taxon>Actinomycetota</taxon>
        <taxon>Actinomycetes</taxon>
        <taxon>Micromonosporales</taxon>
        <taxon>Micromonosporaceae</taxon>
        <taxon>Actinoplanes</taxon>
    </lineage>
</organism>
<protein>
    <submittedName>
        <fullName evidence="2">Uncharacterized protein</fullName>
    </submittedName>
</protein>
<gene>
    <name evidence="2" type="ORF">ACFO0C_46470</name>
</gene>
<comment type="caution">
    <text evidence="2">The sequence shown here is derived from an EMBL/GenBank/DDBJ whole genome shotgun (WGS) entry which is preliminary data.</text>
</comment>
<evidence type="ECO:0000313" key="2">
    <source>
        <dbReference type="EMBL" id="MFC4072419.1"/>
    </source>
</evidence>
<dbReference type="Proteomes" id="UP001595867">
    <property type="component" value="Unassembled WGS sequence"/>
</dbReference>
<name>A0ABV8J749_9ACTN</name>
<feature type="compositionally biased region" description="Polar residues" evidence="1">
    <location>
        <begin position="1"/>
        <end position="13"/>
    </location>
</feature>
<dbReference type="EMBL" id="JBHSBL010000035">
    <property type="protein sequence ID" value="MFC4072419.1"/>
    <property type="molecule type" value="Genomic_DNA"/>
</dbReference>
<feature type="region of interest" description="Disordered" evidence="1">
    <location>
        <begin position="1"/>
        <end position="100"/>
    </location>
</feature>
<evidence type="ECO:0000313" key="3">
    <source>
        <dbReference type="Proteomes" id="UP001595867"/>
    </source>
</evidence>